<evidence type="ECO:0000256" key="2">
    <source>
        <dbReference type="ARBA" id="ARBA00022729"/>
    </source>
</evidence>
<dbReference type="GO" id="GO:0004672">
    <property type="term" value="F:protein kinase activity"/>
    <property type="evidence" value="ECO:0007669"/>
    <property type="project" value="InterPro"/>
</dbReference>
<dbReference type="PROSITE" id="PS00108">
    <property type="entry name" value="PROTEIN_KINASE_ST"/>
    <property type="match status" value="1"/>
</dbReference>
<feature type="domain" description="GH18" evidence="10">
    <location>
        <begin position="28"/>
        <end position="370"/>
    </location>
</feature>
<dbReference type="Gene3D" id="3.10.50.10">
    <property type="match status" value="2"/>
</dbReference>
<dbReference type="PROSITE" id="PS50011">
    <property type="entry name" value="PROTEIN_KINASE_DOM"/>
    <property type="match status" value="1"/>
</dbReference>
<dbReference type="GO" id="GO:0005975">
    <property type="term" value="P:carbohydrate metabolic process"/>
    <property type="evidence" value="ECO:0007669"/>
    <property type="project" value="InterPro"/>
</dbReference>
<dbReference type="SMART" id="SM00636">
    <property type="entry name" value="Glyco_18"/>
    <property type="match status" value="2"/>
</dbReference>
<dbReference type="SUPFAM" id="SSF51445">
    <property type="entry name" value="(Trans)glycosidases"/>
    <property type="match status" value="2"/>
</dbReference>
<dbReference type="InterPro" id="IPR050314">
    <property type="entry name" value="Glycosyl_Hydrlase_18"/>
</dbReference>
<dbReference type="InterPro" id="IPR011583">
    <property type="entry name" value="Chitinase_II/V-like_cat"/>
</dbReference>
<keyword evidence="7" id="KW-0812">Transmembrane</keyword>
<feature type="domain" description="Protein kinase" evidence="9">
    <location>
        <begin position="812"/>
        <end position="1083"/>
    </location>
</feature>
<dbReference type="Proteomes" id="UP000290289">
    <property type="component" value="Chromosome 2"/>
</dbReference>
<dbReference type="Pfam" id="PF00704">
    <property type="entry name" value="Glyco_hydro_18"/>
    <property type="match status" value="2"/>
</dbReference>
<dbReference type="PROSITE" id="PS51910">
    <property type="entry name" value="GH18_2"/>
    <property type="match status" value="2"/>
</dbReference>
<protein>
    <submittedName>
        <fullName evidence="11">Uncharacterized protein</fullName>
    </submittedName>
</protein>
<dbReference type="GO" id="GO:0004568">
    <property type="term" value="F:chitinase activity"/>
    <property type="evidence" value="ECO:0007669"/>
    <property type="project" value="TreeGrafter"/>
</dbReference>
<feature type="region of interest" description="Disordered" evidence="6">
    <location>
        <begin position="1094"/>
        <end position="1130"/>
    </location>
</feature>
<evidence type="ECO:0000313" key="11">
    <source>
        <dbReference type="EMBL" id="RXI05595.1"/>
    </source>
</evidence>
<evidence type="ECO:0000259" key="9">
    <source>
        <dbReference type="PROSITE" id="PS50011"/>
    </source>
</evidence>
<dbReference type="AlphaFoldDB" id="A0A498KIM3"/>
<name>A0A498KIM3_MALDO</name>
<dbReference type="InterPro" id="IPR008271">
    <property type="entry name" value="Ser/Thr_kinase_AS"/>
</dbReference>
<evidence type="ECO:0000256" key="1">
    <source>
        <dbReference type="ARBA" id="ARBA00008682"/>
    </source>
</evidence>
<evidence type="ECO:0000256" key="4">
    <source>
        <dbReference type="ARBA" id="ARBA00023180"/>
    </source>
</evidence>
<dbReference type="GO" id="GO:0005576">
    <property type="term" value="C:extracellular region"/>
    <property type="evidence" value="ECO:0007669"/>
    <property type="project" value="TreeGrafter"/>
</dbReference>
<keyword evidence="12" id="KW-1185">Reference proteome</keyword>
<dbReference type="InterPro" id="IPR029070">
    <property type="entry name" value="Chitinase_insertion_sf"/>
</dbReference>
<dbReference type="InterPro" id="IPR011009">
    <property type="entry name" value="Kinase-like_dom_sf"/>
</dbReference>
<dbReference type="Gene3D" id="1.10.510.10">
    <property type="entry name" value="Transferase(Phosphotransferase) domain 1"/>
    <property type="match status" value="1"/>
</dbReference>
<evidence type="ECO:0000256" key="7">
    <source>
        <dbReference type="SAM" id="Phobius"/>
    </source>
</evidence>
<feature type="chain" id="PRO_5019813532" evidence="8">
    <location>
        <begin position="26"/>
        <end position="1130"/>
    </location>
</feature>
<feature type="domain" description="GH18" evidence="10">
    <location>
        <begin position="390"/>
        <end position="745"/>
    </location>
</feature>
<evidence type="ECO:0000256" key="6">
    <source>
        <dbReference type="SAM" id="MobiDB-lite"/>
    </source>
</evidence>
<dbReference type="InterPro" id="IPR000719">
    <property type="entry name" value="Prot_kinase_dom"/>
</dbReference>
<dbReference type="Pfam" id="PF00069">
    <property type="entry name" value="Pkinase"/>
    <property type="match status" value="1"/>
</dbReference>
<comment type="caution">
    <text evidence="11">The sequence shown here is derived from an EMBL/GenBank/DDBJ whole genome shotgun (WGS) entry which is preliminary data.</text>
</comment>
<dbReference type="PANTHER" id="PTHR11177">
    <property type="entry name" value="CHITINASE"/>
    <property type="match status" value="1"/>
</dbReference>
<dbReference type="SMART" id="SM00220">
    <property type="entry name" value="S_TKc"/>
    <property type="match status" value="1"/>
</dbReference>
<dbReference type="InterPro" id="IPR017853">
    <property type="entry name" value="GH"/>
</dbReference>
<evidence type="ECO:0000259" key="10">
    <source>
        <dbReference type="PROSITE" id="PS51910"/>
    </source>
</evidence>
<dbReference type="PANTHER" id="PTHR11177:SF383">
    <property type="entry name" value="GLYCOSYL HYDROLASE FAMILY PROTEIN WITH CHITINASE INSERTION DOMAIN-CONTAINING PROTEIN"/>
    <property type="match status" value="1"/>
</dbReference>
<dbReference type="FunFam" id="3.10.50.10:FF:000015">
    <property type="entry name" value="Chitotriosidase-1"/>
    <property type="match status" value="1"/>
</dbReference>
<dbReference type="FunFam" id="1.10.510.10:FF:001964">
    <property type="entry name" value="Uncharacterized protein"/>
    <property type="match status" value="1"/>
</dbReference>
<dbReference type="Gene3D" id="3.20.20.80">
    <property type="entry name" value="Glycosidases"/>
    <property type="match status" value="2"/>
</dbReference>
<dbReference type="GO" id="GO:0006032">
    <property type="term" value="P:chitin catabolic process"/>
    <property type="evidence" value="ECO:0007669"/>
    <property type="project" value="TreeGrafter"/>
</dbReference>
<accession>A0A498KIM3</accession>
<comment type="similarity">
    <text evidence="1">Belongs to the glycosyl hydrolase 18 family. Chitinase class V subfamily.</text>
</comment>
<dbReference type="InterPro" id="IPR001223">
    <property type="entry name" value="Glyco_hydro18_cat"/>
</dbReference>
<dbReference type="SUPFAM" id="SSF56112">
    <property type="entry name" value="Protein kinase-like (PK-like)"/>
    <property type="match status" value="1"/>
</dbReference>
<dbReference type="Gene3D" id="3.30.200.20">
    <property type="entry name" value="Phosphorylase Kinase, domain 1"/>
    <property type="match status" value="1"/>
</dbReference>
<dbReference type="FunFam" id="3.10.50.10:FF:000003">
    <property type="entry name" value="Class V chitinase CHIT5b"/>
    <property type="match status" value="1"/>
</dbReference>
<dbReference type="GO" id="GO:0005524">
    <property type="term" value="F:ATP binding"/>
    <property type="evidence" value="ECO:0007669"/>
    <property type="project" value="InterPro"/>
</dbReference>
<keyword evidence="3" id="KW-0378">Hydrolase</keyword>
<keyword evidence="7" id="KW-1133">Transmembrane helix</keyword>
<dbReference type="STRING" id="3750.A0A498KIM3"/>
<proteinExistence type="inferred from homology"/>
<sequence>MSSKLTLPFIFSALIFLIHLNFSSGQTVVKAAYWFPDSGFPAASINSSLFTHLFCAFADLNATTYQVTVSSSNSAPFSSFTQTVQRKNPSVKTLLSIGGGNSNPATFAAMASQATRRKAFINSSITLARSYNFHGLDLDWEYPSSTTEMTNFGTLLTEWRTAAANESKTTGKTALLLAAAVFRSADYYSINYPFQSISNSLDWINVMAYDFYGPGWFPNNTAPPAALSASSVNGDAGITSWIKAGLAPKKIVLGLPFYGYAWRLLDANNHGIFAPANGSGIGTYGDQGYSQIKDFISQNAARTVYNATFVTNYCYSGKTWIGYDDTQSISAKVSYAKTTKGLLGYFAWHVGADSSNWALSQAAISMEFRSISYLIIPFIFLVSCSSAQTWIRAGYWYAGSQSPIPEINSALFTHLICGFADVNSSTYQLSIPSAHVQYFSSFTDIVKRKNPSTITLLSIWNGLAERRRAKLGGENANFSVMSSMLEKPSNRKSFIESSIKMARRYGFQGIDLNWLWPNEASDMINIGKLLDEWRAAVTYESRNSSQSRLMLIMAVRYLPAFESLIYPIESMKRNLDWAHVVAYDYHLSSKENFTGGHAALYDPLSHVNTDYGIRQWFNYSFPASKLVLGLAYHGYAWTLANPEDNNGIGAPASGIAVTQDGSVNYKYIKWYTRSYRAPIVYNATYVVNYCVIGSSWVGFDDVEAIRAKIAYAKEKKLLGTNVFQVNNDDENWALSRAAQEEGNGHENKRRLLLIILLPITSIVILIAIVVCYLQREPLKTRGTMILGNSRASDPSNLQVFSFSKIKAATNKFSSENKLGEGGFGPVYKGKLQTGQEIAVKRLSKTSTQGLEEFGNEVTLTATLQHVNLARVLGFCSEKEEKMLIYEYMPNKSLDFYLFDPTRQYLLDWRKRVHIIEGVTQGLLYLQEYSNFTIIHRDLKASNILLDNEMNAKISDFGMAKLFGKDELEGNTSRIVGTYGYVPPEYVKKGIYSMKYDVYSFGVLLLQMISGRKSTCYYGPNESQHLLEYAYTSWKEDKGPEFIDPSLDDSSTSFKLLRCLQVALLCVQENPDDRPTMLEVYSMLKTDTQAVPIPTKTAFSGKSDRDKESVSTSQKGSCSVNDAQISELQPR</sequence>
<reference evidence="11 12" key="1">
    <citation type="submission" date="2018-10" db="EMBL/GenBank/DDBJ databases">
        <title>A high-quality apple genome assembly.</title>
        <authorList>
            <person name="Hu J."/>
        </authorList>
    </citation>
    <scope>NUCLEOTIDE SEQUENCE [LARGE SCALE GENOMIC DNA]</scope>
    <source>
        <strain evidence="12">cv. HFTH1</strain>
        <tissue evidence="11">Young leaf</tissue>
    </source>
</reference>
<dbReference type="FunFam" id="3.30.200.20:FF:000951">
    <property type="entry name" value="Uncharacterized protein"/>
    <property type="match status" value="1"/>
</dbReference>
<evidence type="ECO:0000313" key="12">
    <source>
        <dbReference type="Proteomes" id="UP000290289"/>
    </source>
</evidence>
<dbReference type="GO" id="GO:0008061">
    <property type="term" value="F:chitin binding"/>
    <property type="evidence" value="ECO:0007669"/>
    <property type="project" value="InterPro"/>
</dbReference>
<keyword evidence="4" id="KW-0325">Glycoprotein</keyword>
<gene>
    <name evidence="11" type="ORF">DVH24_017637</name>
</gene>
<dbReference type="EMBL" id="RDQH01000328">
    <property type="protein sequence ID" value="RXI05595.1"/>
    <property type="molecule type" value="Genomic_DNA"/>
</dbReference>
<feature type="signal peptide" evidence="8">
    <location>
        <begin position="1"/>
        <end position="25"/>
    </location>
</feature>
<evidence type="ECO:0000256" key="3">
    <source>
        <dbReference type="ARBA" id="ARBA00022801"/>
    </source>
</evidence>
<feature type="transmembrane region" description="Helical" evidence="7">
    <location>
        <begin position="751"/>
        <end position="773"/>
    </location>
</feature>
<keyword evidence="7" id="KW-0472">Membrane</keyword>
<keyword evidence="5" id="KW-0326">Glycosidase</keyword>
<feature type="compositionally biased region" description="Polar residues" evidence="6">
    <location>
        <begin position="1109"/>
        <end position="1130"/>
    </location>
</feature>
<dbReference type="SUPFAM" id="SSF54556">
    <property type="entry name" value="Chitinase insertion domain"/>
    <property type="match status" value="2"/>
</dbReference>
<dbReference type="FunFam" id="3.20.20.80:FF:000091">
    <property type="entry name" value="Class V chitinase CHIT5"/>
    <property type="match status" value="1"/>
</dbReference>
<evidence type="ECO:0000256" key="5">
    <source>
        <dbReference type="ARBA" id="ARBA00023295"/>
    </source>
</evidence>
<organism evidence="11 12">
    <name type="scientific">Malus domestica</name>
    <name type="common">Apple</name>
    <name type="synonym">Pyrus malus</name>
    <dbReference type="NCBI Taxonomy" id="3750"/>
    <lineage>
        <taxon>Eukaryota</taxon>
        <taxon>Viridiplantae</taxon>
        <taxon>Streptophyta</taxon>
        <taxon>Embryophyta</taxon>
        <taxon>Tracheophyta</taxon>
        <taxon>Spermatophyta</taxon>
        <taxon>Magnoliopsida</taxon>
        <taxon>eudicotyledons</taxon>
        <taxon>Gunneridae</taxon>
        <taxon>Pentapetalae</taxon>
        <taxon>rosids</taxon>
        <taxon>fabids</taxon>
        <taxon>Rosales</taxon>
        <taxon>Rosaceae</taxon>
        <taxon>Amygdaloideae</taxon>
        <taxon>Maleae</taxon>
        <taxon>Malus</taxon>
    </lineage>
</organism>
<dbReference type="CDD" id="cd14066">
    <property type="entry name" value="STKc_IRAK"/>
    <property type="match status" value="1"/>
</dbReference>
<evidence type="ECO:0000256" key="8">
    <source>
        <dbReference type="SAM" id="SignalP"/>
    </source>
</evidence>
<dbReference type="CDD" id="cd02879">
    <property type="entry name" value="GH18_plant_chitinase_class_V"/>
    <property type="match status" value="2"/>
</dbReference>
<keyword evidence="2 8" id="KW-0732">Signal</keyword>